<reference evidence="3" key="2">
    <citation type="journal article" date="2024" name="Plant">
        <title>Genomic evolution and insights into agronomic trait innovations of Sesamum species.</title>
        <authorList>
            <person name="Miao H."/>
            <person name="Wang L."/>
            <person name="Qu L."/>
            <person name="Liu H."/>
            <person name="Sun Y."/>
            <person name="Le M."/>
            <person name="Wang Q."/>
            <person name="Wei S."/>
            <person name="Zheng Y."/>
            <person name="Lin W."/>
            <person name="Duan Y."/>
            <person name="Cao H."/>
            <person name="Xiong S."/>
            <person name="Wang X."/>
            <person name="Wei L."/>
            <person name="Li C."/>
            <person name="Ma Q."/>
            <person name="Ju M."/>
            <person name="Zhao R."/>
            <person name="Li G."/>
            <person name="Mu C."/>
            <person name="Tian Q."/>
            <person name="Mei H."/>
            <person name="Zhang T."/>
            <person name="Gao T."/>
            <person name="Zhang H."/>
        </authorList>
    </citation>
    <scope>NUCLEOTIDE SEQUENCE</scope>
    <source>
        <strain evidence="3">K16</strain>
    </source>
</reference>
<keyword evidence="3" id="KW-0695">RNA-directed DNA polymerase</keyword>
<dbReference type="PANTHER" id="PTHR37984:SF5">
    <property type="entry name" value="PROTEIN NYNRIN-LIKE"/>
    <property type="match status" value="1"/>
</dbReference>
<evidence type="ECO:0000259" key="2">
    <source>
        <dbReference type="Pfam" id="PF00078"/>
    </source>
</evidence>
<reference evidence="3" key="1">
    <citation type="submission" date="2020-06" db="EMBL/GenBank/DDBJ databases">
        <authorList>
            <person name="Li T."/>
            <person name="Hu X."/>
            <person name="Zhang T."/>
            <person name="Song X."/>
            <person name="Zhang H."/>
            <person name="Dai N."/>
            <person name="Sheng W."/>
            <person name="Hou X."/>
            <person name="Wei L."/>
        </authorList>
    </citation>
    <scope>NUCLEOTIDE SEQUENCE</scope>
    <source>
        <strain evidence="3">K16</strain>
        <tissue evidence="3">Leaf</tissue>
    </source>
</reference>
<dbReference type="InterPro" id="IPR043128">
    <property type="entry name" value="Rev_trsase/Diguanyl_cyclase"/>
</dbReference>
<dbReference type="EMBL" id="JACGWL010000007">
    <property type="protein sequence ID" value="KAK4397848.1"/>
    <property type="molecule type" value="Genomic_DNA"/>
</dbReference>
<dbReference type="Gene3D" id="3.10.10.10">
    <property type="entry name" value="HIV Type 1 Reverse Transcriptase, subunit A, domain 1"/>
    <property type="match status" value="1"/>
</dbReference>
<dbReference type="InterPro" id="IPR000477">
    <property type="entry name" value="RT_dom"/>
</dbReference>
<evidence type="ECO:0000313" key="4">
    <source>
        <dbReference type="Proteomes" id="UP001289374"/>
    </source>
</evidence>
<feature type="coiled-coil region" evidence="1">
    <location>
        <begin position="4"/>
        <end position="31"/>
    </location>
</feature>
<dbReference type="AlphaFoldDB" id="A0AAE2BUA7"/>
<dbReference type="InterPro" id="IPR043502">
    <property type="entry name" value="DNA/RNA_pol_sf"/>
</dbReference>
<dbReference type="Pfam" id="PF00078">
    <property type="entry name" value="RVT_1"/>
    <property type="match status" value="1"/>
</dbReference>
<evidence type="ECO:0000313" key="3">
    <source>
        <dbReference type="EMBL" id="KAK4397848.1"/>
    </source>
</evidence>
<dbReference type="InterPro" id="IPR050951">
    <property type="entry name" value="Retrovirus_Pol_polyprotein"/>
</dbReference>
<protein>
    <submittedName>
        <fullName evidence="3">RNA-directed DNA polymerase</fullName>
    </submittedName>
</protein>
<feature type="domain" description="Reverse transcriptase" evidence="2">
    <location>
        <begin position="223"/>
        <end position="292"/>
    </location>
</feature>
<keyword evidence="1" id="KW-0175">Coiled coil</keyword>
<keyword evidence="3" id="KW-0808">Transferase</keyword>
<accession>A0AAE2BUA7</accession>
<name>A0AAE2BUA7_9LAMI</name>
<dbReference type="Proteomes" id="UP001289374">
    <property type="component" value="Unassembled WGS sequence"/>
</dbReference>
<dbReference type="Gene3D" id="3.30.70.270">
    <property type="match status" value="2"/>
</dbReference>
<dbReference type="GO" id="GO:0003964">
    <property type="term" value="F:RNA-directed DNA polymerase activity"/>
    <property type="evidence" value="ECO:0007669"/>
    <property type="project" value="UniProtKB-KW"/>
</dbReference>
<keyword evidence="4" id="KW-1185">Reference proteome</keyword>
<dbReference type="SUPFAM" id="SSF56672">
    <property type="entry name" value="DNA/RNA polymerases"/>
    <property type="match status" value="1"/>
</dbReference>
<comment type="caution">
    <text evidence="3">The sequence shown here is derived from an EMBL/GenBank/DDBJ whole genome shotgun (WGS) entry which is preliminary data.</text>
</comment>
<dbReference type="PANTHER" id="PTHR37984">
    <property type="entry name" value="PROTEIN CBG26694"/>
    <property type="match status" value="1"/>
</dbReference>
<evidence type="ECO:0000256" key="1">
    <source>
        <dbReference type="SAM" id="Coils"/>
    </source>
</evidence>
<keyword evidence="3" id="KW-0548">Nucleotidyltransferase</keyword>
<sequence>MADQTSLRNRVAELESQVQRMMELLRHASESPPVALFPFVDILHTRAEVNLLKCVVGRDENRAPMSKVKVPDPKPFGDARSAKELENFLWDMKTYFQSARIPEAEKIELRRQGVKDLPSVIAVADRLVDFRVTSSSDLKKKKNDSACEIVPREGKLNALVAEEDDDEGGSTRVNPMQLDSIRSIEKKDRLMLAMQEVPDEVAELLQEFKDVFPPELPKKLPPRKQDGSMRMRVDYRALNKVTIKNKYPIPNAIDLYAKLTKAKCYTKIDLRSGYWQVHVARGDEPKTMCVMRRFIKGYSKIVNPLTDLLRKDQKQERIVACDDAFRFLKQTISSQPVLELLQFDKPFEGKHNDVADALSQKLIEEYVAAVTVVESDFLDQIRESSRTDTGYLKLVEHVKSGLIRKYWLDTGLLYAKGGQYGIFIVASHACPAETIAELFFKNVTKYFGVPQDIISDKDVSIRSQILVLDPLQHVNKAYSKVLMAERQGQVNLGFIDLAENSAMIVKGYEYKGNTR</sequence>
<proteinExistence type="predicted"/>
<gene>
    <name evidence="3" type="ORF">Sango_1260300</name>
</gene>
<organism evidence="3 4">
    <name type="scientific">Sesamum angolense</name>
    <dbReference type="NCBI Taxonomy" id="2727404"/>
    <lineage>
        <taxon>Eukaryota</taxon>
        <taxon>Viridiplantae</taxon>
        <taxon>Streptophyta</taxon>
        <taxon>Embryophyta</taxon>
        <taxon>Tracheophyta</taxon>
        <taxon>Spermatophyta</taxon>
        <taxon>Magnoliopsida</taxon>
        <taxon>eudicotyledons</taxon>
        <taxon>Gunneridae</taxon>
        <taxon>Pentapetalae</taxon>
        <taxon>asterids</taxon>
        <taxon>lamiids</taxon>
        <taxon>Lamiales</taxon>
        <taxon>Pedaliaceae</taxon>
        <taxon>Sesamum</taxon>
    </lineage>
</organism>